<dbReference type="PANTHER" id="PTHR13715">
    <property type="entry name" value="RYANODINE RECEPTOR AND IP3 RECEPTOR"/>
    <property type="match status" value="1"/>
</dbReference>
<dbReference type="GO" id="GO:0005219">
    <property type="term" value="F:ryanodine-sensitive calcium-release channel activity"/>
    <property type="evidence" value="ECO:0007669"/>
    <property type="project" value="InterPro"/>
</dbReference>
<evidence type="ECO:0000313" key="3">
    <source>
        <dbReference type="EMBL" id="PIO59858.1"/>
    </source>
</evidence>
<sequence length="185" mass="21339">IYESIGAPIVMPPPSEVDVHDVSYEPKIAEQNMGRSRGSVLNVLARNFKTIEKTTLYLAFFINVILLFHRVEIKHMEPEKPEIEEDDENANEVVFITGMVVPYVEYELTGWVLSQVLYWISVLHLTTSFALLVSFYQLKIPLITFKREKEVARRLMFDGCWITEEDNEESGVIDTALWYGIYGSI</sequence>
<proteinExistence type="predicted"/>
<dbReference type="GO" id="GO:0006874">
    <property type="term" value="P:intracellular calcium ion homeostasis"/>
    <property type="evidence" value="ECO:0007669"/>
    <property type="project" value="InterPro"/>
</dbReference>
<feature type="transmembrane region" description="Helical" evidence="1">
    <location>
        <begin position="116"/>
        <end position="138"/>
    </location>
</feature>
<evidence type="ECO:0000313" key="4">
    <source>
        <dbReference type="Proteomes" id="UP000230423"/>
    </source>
</evidence>
<name>A0A2G9TPN8_TELCI</name>
<dbReference type="OrthoDB" id="5872942at2759"/>
<dbReference type="GO" id="GO:0016020">
    <property type="term" value="C:membrane"/>
    <property type="evidence" value="ECO:0007669"/>
    <property type="project" value="InterPro"/>
</dbReference>
<dbReference type="AlphaFoldDB" id="A0A2G9TPN8"/>
<dbReference type="PANTHER" id="PTHR13715:SF79">
    <property type="entry name" value="RYANODINE RECEPTOR"/>
    <property type="match status" value="1"/>
</dbReference>
<keyword evidence="4" id="KW-1185">Reference proteome</keyword>
<protein>
    <submittedName>
        <fullName evidence="3">Ryanodine Receptor TM 4-6</fullName>
    </submittedName>
</protein>
<keyword evidence="1" id="KW-0812">Transmembrane</keyword>
<dbReference type="InterPro" id="IPR015925">
    <property type="entry name" value="Ryanodine_IP3_receptor"/>
</dbReference>
<keyword evidence="1" id="KW-0472">Membrane</keyword>
<dbReference type="Pfam" id="PF06459">
    <property type="entry name" value="RR_TM4-6"/>
    <property type="match status" value="1"/>
</dbReference>
<dbReference type="InterPro" id="IPR009460">
    <property type="entry name" value="Ryanrecept_TM4-6"/>
</dbReference>
<reference evidence="3 4" key="1">
    <citation type="submission" date="2015-09" db="EMBL/GenBank/DDBJ databases">
        <title>Draft genome of the parasitic nematode Teladorsagia circumcincta isolate WARC Sus (inbred).</title>
        <authorList>
            <person name="Mitreva M."/>
        </authorList>
    </citation>
    <scope>NUCLEOTIDE SEQUENCE [LARGE SCALE GENOMIC DNA]</scope>
    <source>
        <strain evidence="3 4">S</strain>
    </source>
</reference>
<gene>
    <name evidence="3" type="ORF">TELCIR_18667</name>
</gene>
<feature type="transmembrane region" description="Helical" evidence="1">
    <location>
        <begin position="54"/>
        <end position="71"/>
    </location>
</feature>
<accession>A0A2G9TPN8</accession>
<dbReference type="EMBL" id="KZ356739">
    <property type="protein sequence ID" value="PIO59858.1"/>
    <property type="molecule type" value="Genomic_DNA"/>
</dbReference>
<evidence type="ECO:0000256" key="1">
    <source>
        <dbReference type="SAM" id="Phobius"/>
    </source>
</evidence>
<keyword evidence="3" id="KW-0675">Receptor</keyword>
<organism evidence="3 4">
    <name type="scientific">Teladorsagia circumcincta</name>
    <name type="common">Brown stomach worm</name>
    <name type="synonym">Ostertagia circumcincta</name>
    <dbReference type="NCBI Taxonomy" id="45464"/>
    <lineage>
        <taxon>Eukaryota</taxon>
        <taxon>Metazoa</taxon>
        <taxon>Ecdysozoa</taxon>
        <taxon>Nematoda</taxon>
        <taxon>Chromadorea</taxon>
        <taxon>Rhabditida</taxon>
        <taxon>Rhabditina</taxon>
        <taxon>Rhabditomorpha</taxon>
        <taxon>Strongyloidea</taxon>
        <taxon>Trichostrongylidae</taxon>
        <taxon>Teladorsagia</taxon>
    </lineage>
</organism>
<keyword evidence="1" id="KW-1133">Transmembrane helix</keyword>
<evidence type="ECO:0000259" key="2">
    <source>
        <dbReference type="Pfam" id="PF06459"/>
    </source>
</evidence>
<feature type="non-terminal residue" evidence="3">
    <location>
        <position position="1"/>
    </location>
</feature>
<feature type="domain" description="Ryanodine Receptor TM 4-6" evidence="2">
    <location>
        <begin position="37"/>
        <end position="143"/>
    </location>
</feature>
<dbReference type="Proteomes" id="UP000230423">
    <property type="component" value="Unassembled WGS sequence"/>
</dbReference>